<proteinExistence type="predicted"/>
<dbReference type="Proteomes" id="UP000245629">
    <property type="component" value="Plasmid unnamed1"/>
</dbReference>
<geneLocation type="plasmid" evidence="2 3">
    <name>unnamed1</name>
</geneLocation>
<sequence>MVETRPTGDRSNEPIRSDLGGGRIGASAKMGSGSRAGAVGQRRQRIPSLRELAALVVNGVLTLPRNYRRGMFLDVEV</sequence>
<evidence type="ECO:0000313" key="3">
    <source>
        <dbReference type="Proteomes" id="UP000245629"/>
    </source>
</evidence>
<gene>
    <name evidence="2" type="ORF">DEW08_21730</name>
</gene>
<evidence type="ECO:0000313" key="2">
    <source>
        <dbReference type="EMBL" id="AWK88712.1"/>
    </source>
</evidence>
<name>A0A2S2CW35_9PROT</name>
<accession>A0A2S2CW35</accession>
<dbReference type="KEGG" id="azz:DEW08_21730"/>
<dbReference type="OrthoDB" id="7306765at2"/>
<organism evidence="2 3">
    <name type="scientific">Azospirillum thermophilum</name>
    <dbReference type="NCBI Taxonomy" id="2202148"/>
    <lineage>
        <taxon>Bacteria</taxon>
        <taxon>Pseudomonadati</taxon>
        <taxon>Pseudomonadota</taxon>
        <taxon>Alphaproteobacteria</taxon>
        <taxon>Rhodospirillales</taxon>
        <taxon>Azospirillaceae</taxon>
        <taxon>Azospirillum</taxon>
    </lineage>
</organism>
<dbReference type="AlphaFoldDB" id="A0A2S2CW35"/>
<reference evidence="3" key="1">
    <citation type="submission" date="2018-05" db="EMBL/GenBank/DDBJ databases">
        <title>Azospirillum thermophila sp. nov., a novel isolated from hot spring.</title>
        <authorList>
            <person name="Zhao Z."/>
        </authorList>
    </citation>
    <scope>NUCLEOTIDE SEQUENCE [LARGE SCALE GENOMIC DNA]</scope>
    <source>
        <strain evidence="3">CFH 70021</strain>
        <plasmid evidence="3">unnamed1</plasmid>
    </source>
</reference>
<keyword evidence="3" id="KW-1185">Reference proteome</keyword>
<dbReference type="EMBL" id="CP029356">
    <property type="protein sequence ID" value="AWK88712.1"/>
    <property type="molecule type" value="Genomic_DNA"/>
</dbReference>
<protein>
    <submittedName>
        <fullName evidence="2">Uncharacterized protein</fullName>
    </submittedName>
</protein>
<keyword evidence="2" id="KW-0614">Plasmid</keyword>
<evidence type="ECO:0000256" key="1">
    <source>
        <dbReference type="SAM" id="MobiDB-lite"/>
    </source>
</evidence>
<feature type="region of interest" description="Disordered" evidence="1">
    <location>
        <begin position="1"/>
        <end position="42"/>
    </location>
</feature>
<feature type="compositionally biased region" description="Basic and acidic residues" evidence="1">
    <location>
        <begin position="1"/>
        <end position="16"/>
    </location>
</feature>
<dbReference type="RefSeq" id="WP_109331297.1">
    <property type="nucleotide sequence ID" value="NZ_CP029356.1"/>
</dbReference>